<dbReference type="SMART" id="SM00382">
    <property type="entry name" value="AAA"/>
    <property type="match status" value="1"/>
</dbReference>
<proteinExistence type="predicted"/>
<dbReference type="PROSITE" id="PS50893">
    <property type="entry name" value="ABC_TRANSPORTER_2"/>
    <property type="match status" value="1"/>
</dbReference>
<evidence type="ECO:0000256" key="4">
    <source>
        <dbReference type="ARBA" id="ARBA00022967"/>
    </source>
</evidence>
<dbReference type="Proteomes" id="UP001597371">
    <property type="component" value="Unassembled WGS sequence"/>
</dbReference>
<evidence type="ECO:0000313" key="8">
    <source>
        <dbReference type="Proteomes" id="UP001597371"/>
    </source>
</evidence>
<comment type="caution">
    <text evidence="7">The sequence shown here is derived from an EMBL/GenBank/DDBJ whole genome shotgun (WGS) entry which is preliminary data.</text>
</comment>
<dbReference type="Gene3D" id="3.40.50.300">
    <property type="entry name" value="P-loop containing nucleotide triphosphate hydrolases"/>
    <property type="match status" value="1"/>
</dbReference>
<dbReference type="PANTHER" id="PTHR42794">
    <property type="entry name" value="HEMIN IMPORT ATP-BINDING PROTEIN HMUV"/>
    <property type="match status" value="1"/>
</dbReference>
<dbReference type="Pfam" id="PF00005">
    <property type="entry name" value="ABC_tran"/>
    <property type="match status" value="1"/>
</dbReference>
<keyword evidence="4" id="KW-1278">Translocase</keyword>
<reference evidence="8" key="1">
    <citation type="journal article" date="2019" name="Int. J. Syst. Evol. Microbiol.">
        <title>The Global Catalogue of Microorganisms (GCM) 10K type strain sequencing project: providing services to taxonomists for standard genome sequencing and annotation.</title>
        <authorList>
            <consortium name="The Broad Institute Genomics Platform"/>
            <consortium name="The Broad Institute Genome Sequencing Center for Infectious Disease"/>
            <person name="Wu L."/>
            <person name="Ma J."/>
        </authorList>
    </citation>
    <scope>NUCLEOTIDE SEQUENCE [LARGE SCALE GENOMIC DNA]</scope>
    <source>
        <strain evidence="8">ZS-35-S2</strain>
    </source>
</reference>
<dbReference type="GO" id="GO:0005524">
    <property type="term" value="F:ATP binding"/>
    <property type="evidence" value="ECO:0007669"/>
    <property type="project" value="UniProtKB-KW"/>
</dbReference>
<evidence type="ECO:0000259" key="6">
    <source>
        <dbReference type="PROSITE" id="PS50893"/>
    </source>
</evidence>
<feature type="domain" description="ABC transporter" evidence="6">
    <location>
        <begin position="2"/>
        <end position="239"/>
    </location>
</feature>
<dbReference type="NCBIfam" id="NF010068">
    <property type="entry name" value="PRK13548.1"/>
    <property type="match status" value="1"/>
</dbReference>
<evidence type="ECO:0000256" key="1">
    <source>
        <dbReference type="ARBA" id="ARBA00022448"/>
    </source>
</evidence>
<dbReference type="SUPFAM" id="SSF52540">
    <property type="entry name" value="P-loop containing nucleoside triphosphate hydrolases"/>
    <property type="match status" value="1"/>
</dbReference>
<comment type="function">
    <text evidence="5">Part of the ABC transporter complex HmuTUV involved in hemin import. Responsible for energy coupling to the transport system.</text>
</comment>
<dbReference type="InterPro" id="IPR003439">
    <property type="entry name" value="ABC_transporter-like_ATP-bd"/>
</dbReference>
<keyword evidence="8" id="KW-1185">Reference proteome</keyword>
<evidence type="ECO:0000256" key="5">
    <source>
        <dbReference type="ARBA" id="ARBA00037066"/>
    </source>
</evidence>
<accession>A0ABW5CJR7</accession>
<dbReference type="RefSeq" id="WP_209737575.1">
    <property type="nucleotide sequence ID" value="NZ_CP072611.1"/>
</dbReference>
<keyword evidence="2" id="KW-0547">Nucleotide-binding</keyword>
<dbReference type="InterPro" id="IPR027417">
    <property type="entry name" value="P-loop_NTPase"/>
</dbReference>
<keyword evidence="1" id="KW-0813">Transport</keyword>
<dbReference type="EMBL" id="JBHUIJ010000009">
    <property type="protein sequence ID" value="MFD2237465.1"/>
    <property type="molecule type" value="Genomic_DNA"/>
</dbReference>
<evidence type="ECO:0000256" key="3">
    <source>
        <dbReference type="ARBA" id="ARBA00022840"/>
    </source>
</evidence>
<sequence length="261" mass="27375">MILLDDASVSYRGHAALEPTRLAIAAGTLTVIVGPNGAGKSTLLRVMTGELAPTSGRVLIDGMDIARMPAAALARRRAVLPQSSALSFPFTVAEVVRIGFEASGRSSQASDILAALARVDLAGYSDRFYGELSGGEQQRVHLARVLCQIGEPMRGGEPRFLFLDEPVSSLDIRHQIAVLSIARDFAARGGGVVAVLHDLNLAAGFADRMIVLSQGGVLADGAPREIVTDDLIAGAFRLRLPVGALPPAGMPFILPQCAVPF</sequence>
<keyword evidence="3 7" id="KW-0067">ATP-binding</keyword>
<protein>
    <submittedName>
        <fullName evidence="7">Heme ABC transporter ATP-binding protein</fullName>
    </submittedName>
</protein>
<evidence type="ECO:0000313" key="7">
    <source>
        <dbReference type="EMBL" id="MFD2237465.1"/>
    </source>
</evidence>
<organism evidence="7 8">
    <name type="scientific">Aureimonas populi</name>
    <dbReference type="NCBI Taxonomy" id="1701758"/>
    <lineage>
        <taxon>Bacteria</taxon>
        <taxon>Pseudomonadati</taxon>
        <taxon>Pseudomonadota</taxon>
        <taxon>Alphaproteobacteria</taxon>
        <taxon>Hyphomicrobiales</taxon>
        <taxon>Aurantimonadaceae</taxon>
        <taxon>Aureimonas</taxon>
    </lineage>
</organism>
<evidence type="ECO:0000256" key="2">
    <source>
        <dbReference type="ARBA" id="ARBA00022741"/>
    </source>
</evidence>
<name>A0ABW5CJR7_9HYPH</name>
<dbReference type="CDD" id="cd03214">
    <property type="entry name" value="ABC_Iron-Siderophores_B12_Hemin"/>
    <property type="match status" value="1"/>
</dbReference>
<dbReference type="InterPro" id="IPR003593">
    <property type="entry name" value="AAA+_ATPase"/>
</dbReference>
<dbReference type="PANTHER" id="PTHR42794:SF1">
    <property type="entry name" value="HEMIN IMPORT ATP-BINDING PROTEIN HMUV"/>
    <property type="match status" value="1"/>
</dbReference>
<gene>
    <name evidence="7" type="ORF">ACFSKQ_08295</name>
</gene>